<accession>A0AA36HEU5</accession>
<name>A0AA36HEU5_CYLNA</name>
<organism evidence="2 3">
    <name type="scientific">Cylicocyclus nassatus</name>
    <name type="common">Nematode worm</name>
    <dbReference type="NCBI Taxonomy" id="53992"/>
    <lineage>
        <taxon>Eukaryota</taxon>
        <taxon>Metazoa</taxon>
        <taxon>Ecdysozoa</taxon>
        <taxon>Nematoda</taxon>
        <taxon>Chromadorea</taxon>
        <taxon>Rhabditida</taxon>
        <taxon>Rhabditina</taxon>
        <taxon>Rhabditomorpha</taxon>
        <taxon>Strongyloidea</taxon>
        <taxon>Strongylidae</taxon>
        <taxon>Cylicocyclus</taxon>
    </lineage>
</organism>
<evidence type="ECO:0000256" key="1">
    <source>
        <dbReference type="SAM" id="MobiDB-lite"/>
    </source>
</evidence>
<dbReference type="AlphaFoldDB" id="A0AA36HEU5"/>
<dbReference type="Proteomes" id="UP001176961">
    <property type="component" value="Unassembled WGS sequence"/>
</dbReference>
<dbReference type="EMBL" id="CATQJL010000326">
    <property type="protein sequence ID" value="CAJ0609071.1"/>
    <property type="molecule type" value="Genomic_DNA"/>
</dbReference>
<evidence type="ECO:0000313" key="3">
    <source>
        <dbReference type="Proteomes" id="UP001176961"/>
    </source>
</evidence>
<feature type="region of interest" description="Disordered" evidence="1">
    <location>
        <begin position="387"/>
        <end position="423"/>
    </location>
</feature>
<sequence>MKLGMWPRLCRKLEHRSARQIQRRICIIFDPHYVGHPSPLSLDTVLQANEMALQGKSRCEIALSLGISMNRLHNAMYTYKKTLERRYINAEEAARDPSILSKKRLNRERYKMLFESVLKRASLSQAKLAELLQKSLGDVQAYLKDFRWTSLVPVFPPLNAEEIEKEWHVLIEELSRSFLSFLEVLGEEEAWQAAMNEVMPFVQFSLRDVIFYLKALRKCIDKKTRVIHPQYIDTTKLSEKLSARGLVDKETFDLNKCDIYKRVMVVLRSRNREVFRQLQFPLTSREKLRILEICYRRLSNSNGNELITALPRLKKPLLVECIIERMHEIDPSWQPPLLFQRWIRSWHHAELFTKRTNNDEIRNNVLDVHFLRNALFEDPAECLYGSSSTTRQHYSQGNKETLDPMLGTSHPQDPAEAGTSFDQDPSVLSLTTAENNPNSLEDITGTSWRKKRRNLASTSADEGAHLNVSLPSVQHENIDRQEFTHFDDYFKGFSRIESQPDEHDSAGVNSVPYDIFGESVDDTILAGNIETAADRVVAETPASPRESSPSTRQSPEPTMLLEGEDDSFRNLKITVPIPKATPPERSREPDIMMDGTAQGWMKFLQ</sequence>
<feature type="compositionally biased region" description="Polar residues" evidence="1">
    <location>
        <begin position="545"/>
        <end position="556"/>
    </location>
</feature>
<comment type="caution">
    <text evidence="2">The sequence shown here is derived from an EMBL/GenBank/DDBJ whole genome shotgun (WGS) entry which is preliminary data.</text>
</comment>
<keyword evidence="3" id="KW-1185">Reference proteome</keyword>
<proteinExistence type="predicted"/>
<reference evidence="2" key="1">
    <citation type="submission" date="2023-07" db="EMBL/GenBank/DDBJ databases">
        <authorList>
            <consortium name="CYATHOMIX"/>
        </authorList>
    </citation>
    <scope>NUCLEOTIDE SEQUENCE</scope>
    <source>
        <strain evidence="2">N/A</strain>
    </source>
</reference>
<protein>
    <submittedName>
        <fullName evidence="2">Uncharacterized protein</fullName>
    </submittedName>
</protein>
<feature type="region of interest" description="Disordered" evidence="1">
    <location>
        <begin position="537"/>
        <end position="567"/>
    </location>
</feature>
<gene>
    <name evidence="2" type="ORF">CYNAS_LOCUS21054</name>
</gene>
<evidence type="ECO:0000313" key="2">
    <source>
        <dbReference type="EMBL" id="CAJ0609071.1"/>
    </source>
</evidence>
<feature type="compositionally biased region" description="Polar residues" evidence="1">
    <location>
        <begin position="387"/>
        <end position="399"/>
    </location>
</feature>